<evidence type="ECO:0000256" key="1">
    <source>
        <dbReference type="ARBA" id="ARBA00001965"/>
    </source>
</evidence>
<name>A0A850HGP8_9FIRM</name>
<evidence type="ECO:0000313" key="10">
    <source>
        <dbReference type="Proteomes" id="UP000528555"/>
    </source>
</evidence>
<evidence type="ECO:0000256" key="6">
    <source>
        <dbReference type="ARBA" id="ARBA00023004"/>
    </source>
</evidence>
<evidence type="ECO:0000313" key="8">
    <source>
        <dbReference type="EMBL" id="NSK14203.1"/>
    </source>
</evidence>
<dbReference type="PROSITE" id="PS50903">
    <property type="entry name" value="RUBREDOXIN_LIKE"/>
    <property type="match status" value="1"/>
</dbReference>
<organism evidence="9 10">
    <name type="scientific">Dorea phocaeensis</name>
    <dbReference type="NCBI Taxonomy" id="2040291"/>
    <lineage>
        <taxon>Bacteria</taxon>
        <taxon>Bacillati</taxon>
        <taxon>Bacillota</taxon>
        <taxon>Clostridia</taxon>
        <taxon>Lachnospirales</taxon>
        <taxon>Lachnospiraceae</taxon>
        <taxon>Dorea</taxon>
    </lineage>
</organism>
<dbReference type="InterPro" id="IPR002563">
    <property type="entry name" value="Flavin_Rdtase-like_dom"/>
</dbReference>
<evidence type="ECO:0000256" key="2">
    <source>
        <dbReference type="ARBA" id="ARBA00022448"/>
    </source>
</evidence>
<evidence type="ECO:0000256" key="3">
    <source>
        <dbReference type="ARBA" id="ARBA00022723"/>
    </source>
</evidence>
<dbReference type="SMART" id="SM00903">
    <property type="entry name" value="Flavin_Reduct"/>
    <property type="match status" value="1"/>
</dbReference>
<dbReference type="PANTHER" id="PTHR30466:SF1">
    <property type="entry name" value="FMN REDUCTASE (NADH) RUTF"/>
    <property type="match status" value="1"/>
</dbReference>
<dbReference type="EMBL" id="JAAIUO010000002">
    <property type="protein sequence ID" value="NSK14203.1"/>
    <property type="molecule type" value="Genomic_DNA"/>
</dbReference>
<keyword evidence="2" id="KW-0813">Transport</keyword>
<dbReference type="Gene3D" id="2.20.28.10">
    <property type="match status" value="1"/>
</dbReference>
<dbReference type="InterPro" id="IPR012349">
    <property type="entry name" value="Split_barrel_FMN-bd"/>
</dbReference>
<gene>
    <name evidence="9" type="ORF">G5A66_03390</name>
    <name evidence="8" type="ORF">G5A75_04810</name>
</gene>
<sequence>MNTKVFHNLSYGVYIISSLDGERPTGCTANSVMQITSSPATLALSMNHDNFTNSCIEKTGKFAVSILSETSDPSLIGQFGFQSGRDVNKFENILFETKEGLPVLTDSCGYIICKVIDKMETSTHTVFLGEVIDGDIQSVSPSMTYAYYHRVIKGKSPKNAPTYLPEEESENTIPSKTSWVCSICGYVYDEEAPFEELPDSYTCPICKQPKSKFVKQ</sequence>
<dbReference type="RefSeq" id="WP_173814462.1">
    <property type="nucleotide sequence ID" value="NZ_JAAITX010000002.1"/>
</dbReference>
<dbReference type="Pfam" id="PF01613">
    <property type="entry name" value="Flavin_Reduct"/>
    <property type="match status" value="1"/>
</dbReference>
<dbReference type="SUPFAM" id="SSF57802">
    <property type="entry name" value="Rubredoxin-like"/>
    <property type="match status" value="1"/>
</dbReference>
<dbReference type="InterPro" id="IPR048574">
    <property type="entry name" value="RUBY_RBDX"/>
</dbReference>
<protein>
    <submittedName>
        <fullName evidence="9">Flavin reductase</fullName>
    </submittedName>
</protein>
<proteinExistence type="predicted"/>
<dbReference type="GO" id="GO:0042602">
    <property type="term" value="F:riboflavin reductase (NADPH) activity"/>
    <property type="evidence" value="ECO:0007669"/>
    <property type="project" value="TreeGrafter"/>
</dbReference>
<keyword evidence="4" id="KW-0249">Electron transport</keyword>
<dbReference type="SUPFAM" id="SSF50475">
    <property type="entry name" value="FMN-binding split barrel"/>
    <property type="match status" value="1"/>
</dbReference>
<dbReference type="InterPro" id="IPR024934">
    <property type="entry name" value="Rubredoxin-like_dom"/>
</dbReference>
<accession>A0A850HGP8</accession>
<dbReference type="InterPro" id="IPR050268">
    <property type="entry name" value="NADH-dep_flavin_reductase"/>
</dbReference>
<evidence type="ECO:0000313" key="11">
    <source>
        <dbReference type="Proteomes" id="UP000701680"/>
    </source>
</evidence>
<dbReference type="Proteomes" id="UP000701680">
    <property type="component" value="Unassembled WGS sequence"/>
</dbReference>
<reference evidence="9" key="2">
    <citation type="submission" date="2020-02" db="EMBL/GenBank/DDBJ databases">
        <authorList>
            <person name="Littmann E."/>
            <person name="Sorbara M."/>
        </authorList>
    </citation>
    <scope>NUCLEOTIDE SEQUENCE</scope>
    <source>
        <strain evidence="9">MSK.17.11</strain>
        <strain evidence="8">MSK.17.38</strain>
    </source>
</reference>
<keyword evidence="5" id="KW-0560">Oxidoreductase</keyword>
<dbReference type="GO" id="GO:0010181">
    <property type="term" value="F:FMN binding"/>
    <property type="evidence" value="ECO:0007669"/>
    <property type="project" value="InterPro"/>
</dbReference>
<keyword evidence="10" id="KW-1185">Reference proteome</keyword>
<dbReference type="AlphaFoldDB" id="A0A850HGP8"/>
<dbReference type="EMBL" id="JAAITX010000002">
    <property type="protein sequence ID" value="NVH57710.1"/>
    <property type="molecule type" value="Genomic_DNA"/>
</dbReference>
<evidence type="ECO:0000256" key="4">
    <source>
        <dbReference type="ARBA" id="ARBA00022982"/>
    </source>
</evidence>
<evidence type="ECO:0000313" key="9">
    <source>
        <dbReference type="EMBL" id="NVH57710.1"/>
    </source>
</evidence>
<keyword evidence="6" id="KW-0408">Iron</keyword>
<keyword evidence="3" id="KW-0479">Metal-binding</keyword>
<dbReference type="CDD" id="cd00730">
    <property type="entry name" value="rubredoxin"/>
    <property type="match status" value="1"/>
</dbReference>
<dbReference type="InterPro" id="IPR024935">
    <property type="entry name" value="Rubredoxin_dom"/>
</dbReference>
<comment type="caution">
    <text evidence="9">The sequence shown here is derived from an EMBL/GenBank/DDBJ whole genome shotgun (WGS) entry which is preliminary data.</text>
</comment>
<dbReference type="Proteomes" id="UP000528555">
    <property type="component" value="Unassembled WGS sequence"/>
</dbReference>
<comment type="cofactor">
    <cofactor evidence="1">
        <name>Fe(3+)</name>
        <dbReference type="ChEBI" id="CHEBI:29034"/>
    </cofactor>
</comment>
<reference evidence="10 11" key="1">
    <citation type="journal article" date="2020" name="Cell Host Microbe">
        <title>Functional and Genomic Variation between Human-Derived Isolates of Lachnospiraceae Reveals Inter- and Intra-Species Diversity.</title>
        <authorList>
            <person name="Sorbara M.T."/>
            <person name="Littmann E.R."/>
            <person name="Fontana E."/>
            <person name="Moody T.U."/>
            <person name="Kohout C.E."/>
            <person name="Gjonbalaj M."/>
            <person name="Eaton V."/>
            <person name="Seok R."/>
            <person name="Leiner I.M."/>
            <person name="Pamer E.G."/>
        </authorList>
    </citation>
    <scope>NUCLEOTIDE SEQUENCE [LARGE SCALE GENOMIC DNA]</scope>
    <source>
        <strain evidence="9 10">MSK.17.11</strain>
        <strain evidence="8 11">MSK.17.38</strain>
    </source>
</reference>
<dbReference type="Pfam" id="PF21349">
    <property type="entry name" value="RUBY_RBDX"/>
    <property type="match status" value="1"/>
</dbReference>
<dbReference type="PANTHER" id="PTHR30466">
    <property type="entry name" value="FLAVIN REDUCTASE"/>
    <property type="match status" value="1"/>
</dbReference>
<feature type="domain" description="Rubredoxin-like" evidence="7">
    <location>
        <begin position="176"/>
        <end position="216"/>
    </location>
</feature>
<dbReference type="GO" id="GO:0005506">
    <property type="term" value="F:iron ion binding"/>
    <property type="evidence" value="ECO:0007669"/>
    <property type="project" value="InterPro"/>
</dbReference>
<evidence type="ECO:0000256" key="5">
    <source>
        <dbReference type="ARBA" id="ARBA00023002"/>
    </source>
</evidence>
<dbReference type="Gene3D" id="2.30.110.10">
    <property type="entry name" value="Electron Transport, Fmn-binding Protein, Chain A"/>
    <property type="match status" value="1"/>
</dbReference>
<evidence type="ECO:0000259" key="7">
    <source>
        <dbReference type="PROSITE" id="PS50903"/>
    </source>
</evidence>